<dbReference type="STRING" id="666685.R2APBS1_1962"/>
<dbReference type="AlphaFoldDB" id="M4NE72"/>
<dbReference type="InterPro" id="IPR004919">
    <property type="entry name" value="GmrSD_N"/>
</dbReference>
<sequence>MGHHPVNGHPMQPSTLPSPILFGCERAFDVEHLLAMAPATHLREGERSLLGLVLPVWQRPAVWTRQQQVRFVEGIFLGLGTGYYVTTEWDWDHDGVRQPWAGLLLDGQQRLSALRAFAAGEFAVFGSTRFADLSLAERRRRFYRVSFPSIEMGATDEATLREIYDRLNYGGTPHAANQRATGGRGGAATSSDAAISLERAMAMADHASPLPAEATAALRTLRGRILELEDASRHDSLAERAA</sequence>
<evidence type="ECO:0000259" key="1">
    <source>
        <dbReference type="Pfam" id="PF03235"/>
    </source>
</evidence>
<dbReference type="KEGG" id="rhd:R2APBS1_1962"/>
<gene>
    <name evidence="2" type="ORF">R2APBS1_1962</name>
</gene>
<evidence type="ECO:0000313" key="2">
    <source>
        <dbReference type="EMBL" id="AGG89085.1"/>
    </source>
</evidence>
<dbReference type="Proteomes" id="UP000011859">
    <property type="component" value="Chromosome"/>
</dbReference>
<keyword evidence="3" id="KW-1185">Reference proteome</keyword>
<name>M4NE72_9GAMM</name>
<accession>M4NE72</accession>
<proteinExistence type="predicted"/>
<dbReference type="Pfam" id="PF03235">
    <property type="entry name" value="GmrSD_N"/>
    <property type="match status" value="1"/>
</dbReference>
<protein>
    <recommendedName>
        <fullName evidence="1">GmrSD restriction endonucleases N-terminal domain-containing protein</fullName>
    </recommendedName>
</protein>
<dbReference type="HOGENOM" id="CLU_100207_0_0_6"/>
<evidence type="ECO:0000313" key="3">
    <source>
        <dbReference type="Proteomes" id="UP000011859"/>
    </source>
</evidence>
<dbReference type="eggNOG" id="COG1479">
    <property type="taxonomic scope" value="Bacteria"/>
</dbReference>
<feature type="domain" description="GmrSD restriction endonucleases N-terminal" evidence="1">
    <location>
        <begin position="52"/>
        <end position="130"/>
    </location>
</feature>
<reference evidence="2 3" key="1">
    <citation type="submission" date="2012-04" db="EMBL/GenBank/DDBJ databases">
        <title>Complete genome of Rhodanobacter sp. 2APBS1.</title>
        <authorList>
            <consortium name="US DOE Joint Genome Institute"/>
            <person name="Huntemann M."/>
            <person name="Wei C.-L."/>
            <person name="Han J."/>
            <person name="Detter J.C."/>
            <person name="Han C."/>
            <person name="Tapia R."/>
            <person name="Munk A.C.C."/>
            <person name="Chen A."/>
            <person name="Krypides N."/>
            <person name="Mavromatis K."/>
            <person name="Markowitz V."/>
            <person name="Szeto E."/>
            <person name="Ivanova N."/>
            <person name="Mikhailova N."/>
            <person name="Ovchinnikova G."/>
            <person name="Pagani I."/>
            <person name="Pati A."/>
            <person name="Goodwin L."/>
            <person name="Peters L."/>
            <person name="Pitluck S."/>
            <person name="Woyke T."/>
            <person name="Prakash O."/>
            <person name="Elkins J."/>
            <person name="Brown S."/>
            <person name="Palumbo A."/>
            <person name="Hemme C."/>
            <person name="Zhou J."/>
            <person name="Watson D."/>
            <person name="Jardine P."/>
            <person name="Kostka J."/>
            <person name="Green S."/>
        </authorList>
    </citation>
    <scope>NUCLEOTIDE SEQUENCE [LARGE SCALE GENOMIC DNA]</scope>
    <source>
        <strain evidence="2 3">2APBS1</strain>
    </source>
</reference>
<dbReference type="EMBL" id="CP003470">
    <property type="protein sequence ID" value="AGG89085.1"/>
    <property type="molecule type" value="Genomic_DNA"/>
</dbReference>
<organism evidence="2 3">
    <name type="scientific">Rhodanobacter denitrificans</name>
    <dbReference type="NCBI Taxonomy" id="666685"/>
    <lineage>
        <taxon>Bacteria</taxon>
        <taxon>Pseudomonadati</taxon>
        <taxon>Pseudomonadota</taxon>
        <taxon>Gammaproteobacteria</taxon>
        <taxon>Lysobacterales</taxon>
        <taxon>Rhodanobacteraceae</taxon>
        <taxon>Rhodanobacter</taxon>
    </lineage>
</organism>